<evidence type="ECO:0000256" key="1">
    <source>
        <dbReference type="SAM" id="MobiDB-lite"/>
    </source>
</evidence>
<evidence type="ECO:0000256" key="2">
    <source>
        <dbReference type="SAM" id="Phobius"/>
    </source>
</evidence>
<keyword evidence="2" id="KW-0472">Membrane</keyword>
<sequence length="202" mass="23093">MRFRLQLQLDEHLAREWQAYVAKADRMLEESFTDEAEADGEDSQHGRYGPPSEQVAKMGTILGLVYQVTGQRHYGEKLRDALLHYSGYQKWYGKGLLRNDPPWHSELNTSRFCHGFAVGYDCIYDLLSPEERTTVRRGLQELGILPTLNDWVFADTRIHALDSMGHNWWAVMIGLAGVGVLISNIMCRAKRITWCCLMAKGS</sequence>
<dbReference type="InterPro" id="IPR008929">
    <property type="entry name" value="Chondroitin_lyas"/>
</dbReference>
<keyword evidence="4" id="KW-1185">Reference proteome</keyword>
<dbReference type="RefSeq" id="WP_171633719.1">
    <property type="nucleotide sequence ID" value="NZ_WHNY01000067.1"/>
</dbReference>
<gene>
    <name evidence="3" type="ORF">GC096_23565</name>
</gene>
<feature type="region of interest" description="Disordered" evidence="1">
    <location>
        <begin position="33"/>
        <end position="52"/>
    </location>
</feature>
<proteinExistence type="predicted"/>
<protein>
    <submittedName>
        <fullName evidence="3">Uncharacterized protein</fullName>
    </submittedName>
</protein>
<keyword evidence="2" id="KW-1133">Transmembrane helix</keyword>
<evidence type="ECO:0000313" key="4">
    <source>
        <dbReference type="Proteomes" id="UP000653578"/>
    </source>
</evidence>
<name>A0ABX1XEW6_9BACL</name>
<organism evidence="3 4">
    <name type="scientific">Paenibacillus plantarum</name>
    <dbReference type="NCBI Taxonomy" id="2654975"/>
    <lineage>
        <taxon>Bacteria</taxon>
        <taxon>Bacillati</taxon>
        <taxon>Bacillota</taxon>
        <taxon>Bacilli</taxon>
        <taxon>Bacillales</taxon>
        <taxon>Paenibacillaceae</taxon>
        <taxon>Paenibacillus</taxon>
    </lineage>
</organism>
<dbReference type="SUPFAM" id="SSF48230">
    <property type="entry name" value="Chondroitin AC/alginate lyase"/>
    <property type="match status" value="1"/>
</dbReference>
<evidence type="ECO:0000313" key="3">
    <source>
        <dbReference type="EMBL" id="NOU67027.1"/>
    </source>
</evidence>
<accession>A0ABX1XEW6</accession>
<dbReference type="Gene3D" id="1.50.10.100">
    <property type="entry name" value="Chondroitin AC/alginate lyase"/>
    <property type="match status" value="1"/>
</dbReference>
<dbReference type="EMBL" id="WHNY01000067">
    <property type="protein sequence ID" value="NOU67027.1"/>
    <property type="molecule type" value="Genomic_DNA"/>
</dbReference>
<feature type="transmembrane region" description="Helical" evidence="2">
    <location>
        <begin position="168"/>
        <end position="187"/>
    </location>
</feature>
<keyword evidence="2" id="KW-0812">Transmembrane</keyword>
<reference evidence="3 4" key="1">
    <citation type="submission" date="2019-10" db="EMBL/GenBank/DDBJ databases">
        <title>Description of Paenibacillus humi sp. nov.</title>
        <authorList>
            <person name="Carlier A."/>
            <person name="Qi S."/>
        </authorList>
    </citation>
    <scope>NUCLEOTIDE SEQUENCE [LARGE SCALE GENOMIC DNA]</scope>
    <source>
        <strain evidence="3 4">LMG 31461</strain>
    </source>
</reference>
<comment type="caution">
    <text evidence="3">The sequence shown here is derived from an EMBL/GenBank/DDBJ whole genome shotgun (WGS) entry which is preliminary data.</text>
</comment>
<dbReference type="Proteomes" id="UP000653578">
    <property type="component" value="Unassembled WGS sequence"/>
</dbReference>